<evidence type="ECO:0000313" key="4">
    <source>
        <dbReference type="EMBL" id="ROT83357.1"/>
    </source>
</evidence>
<feature type="compositionally biased region" description="Basic residues" evidence="2">
    <location>
        <begin position="193"/>
        <end position="206"/>
    </location>
</feature>
<reference evidence="4 5" key="2">
    <citation type="submission" date="2019-01" db="EMBL/GenBank/DDBJ databases">
        <title>The decoding of complex shrimp genome reveals the adaptation for benthos swimmer, frequently molting mechanism and breeding impact on genome.</title>
        <authorList>
            <person name="Sun Y."/>
            <person name="Gao Y."/>
            <person name="Yu Y."/>
        </authorList>
    </citation>
    <scope>NUCLEOTIDE SEQUENCE [LARGE SCALE GENOMIC DNA]</scope>
    <source>
        <tissue evidence="4">Muscle</tissue>
    </source>
</reference>
<protein>
    <recommendedName>
        <fullName evidence="3">FAD-binding FR-type domain-containing protein</fullName>
    </recommendedName>
</protein>
<dbReference type="InterPro" id="IPR017938">
    <property type="entry name" value="Riboflavin_synthase-like_b-brl"/>
</dbReference>
<dbReference type="InterPro" id="IPR013121">
    <property type="entry name" value="Fe_red_NAD-bd_6"/>
</dbReference>
<dbReference type="Gene3D" id="3.40.50.80">
    <property type="entry name" value="Nucleotide-binding domain of ferredoxin-NADP reductase (FNR) module"/>
    <property type="match status" value="1"/>
</dbReference>
<organism evidence="4 5">
    <name type="scientific">Penaeus vannamei</name>
    <name type="common">Whiteleg shrimp</name>
    <name type="synonym">Litopenaeus vannamei</name>
    <dbReference type="NCBI Taxonomy" id="6689"/>
    <lineage>
        <taxon>Eukaryota</taxon>
        <taxon>Metazoa</taxon>
        <taxon>Ecdysozoa</taxon>
        <taxon>Arthropoda</taxon>
        <taxon>Crustacea</taxon>
        <taxon>Multicrustacea</taxon>
        <taxon>Malacostraca</taxon>
        <taxon>Eumalacostraca</taxon>
        <taxon>Eucarida</taxon>
        <taxon>Decapoda</taxon>
        <taxon>Dendrobranchiata</taxon>
        <taxon>Penaeoidea</taxon>
        <taxon>Penaeidae</taxon>
        <taxon>Penaeus</taxon>
    </lineage>
</organism>
<dbReference type="Pfam" id="PF08022">
    <property type="entry name" value="FAD_binding_8"/>
    <property type="match status" value="1"/>
</dbReference>
<dbReference type="GO" id="GO:0043020">
    <property type="term" value="C:NADPH oxidase complex"/>
    <property type="evidence" value="ECO:0007669"/>
    <property type="project" value="TreeGrafter"/>
</dbReference>
<dbReference type="PANTHER" id="PTHR11972">
    <property type="entry name" value="NADPH OXIDASE"/>
    <property type="match status" value="1"/>
</dbReference>
<reference evidence="4 5" key="1">
    <citation type="submission" date="2018-04" db="EMBL/GenBank/DDBJ databases">
        <authorList>
            <person name="Zhang X."/>
            <person name="Yuan J."/>
            <person name="Li F."/>
            <person name="Xiang J."/>
        </authorList>
    </citation>
    <scope>NUCLEOTIDE SEQUENCE [LARGE SCALE GENOMIC DNA]</scope>
    <source>
        <tissue evidence="4">Muscle</tissue>
    </source>
</reference>
<dbReference type="SUPFAM" id="SSF52343">
    <property type="entry name" value="Ferredoxin reductase-like, C-terminal NADP-linked domain"/>
    <property type="match status" value="1"/>
</dbReference>
<dbReference type="EMBL" id="QCYY01000697">
    <property type="protein sequence ID" value="ROT83357.1"/>
    <property type="molecule type" value="Genomic_DNA"/>
</dbReference>
<dbReference type="GO" id="GO:0042554">
    <property type="term" value="P:superoxide anion generation"/>
    <property type="evidence" value="ECO:0007669"/>
    <property type="project" value="TreeGrafter"/>
</dbReference>
<dbReference type="PANTHER" id="PTHR11972:SF153">
    <property type="entry name" value="SUPEROXIDE-GENERATING NADPH OXIDASE HEAVY CHAIN SUBUNIT A"/>
    <property type="match status" value="1"/>
</dbReference>
<proteinExistence type="predicted"/>
<dbReference type="Pfam" id="PF08030">
    <property type="entry name" value="NAD_binding_6"/>
    <property type="match status" value="1"/>
</dbReference>
<evidence type="ECO:0000256" key="1">
    <source>
        <dbReference type="ARBA" id="ARBA00023002"/>
    </source>
</evidence>
<feature type="region of interest" description="Disordered" evidence="2">
    <location>
        <begin position="387"/>
        <end position="447"/>
    </location>
</feature>
<dbReference type="InterPro" id="IPR039261">
    <property type="entry name" value="FNR_nucleotide-bd"/>
</dbReference>
<dbReference type="Proteomes" id="UP000283509">
    <property type="component" value="Unassembled WGS sequence"/>
</dbReference>
<evidence type="ECO:0000313" key="5">
    <source>
        <dbReference type="Proteomes" id="UP000283509"/>
    </source>
</evidence>
<name>A0A423U3S3_PENVA</name>
<keyword evidence="1" id="KW-0560">Oxidoreductase</keyword>
<dbReference type="GO" id="GO:0016175">
    <property type="term" value="F:superoxide-generating NAD(P)H oxidase activity"/>
    <property type="evidence" value="ECO:0007669"/>
    <property type="project" value="TreeGrafter"/>
</dbReference>
<dbReference type="SUPFAM" id="SSF63380">
    <property type="entry name" value="Riboflavin synthase domain-like"/>
    <property type="match status" value="1"/>
</dbReference>
<gene>
    <name evidence="4" type="ORF">C7M84_023451</name>
</gene>
<feature type="domain" description="FAD-binding FR-type" evidence="3">
    <location>
        <begin position="240"/>
        <end position="407"/>
    </location>
</feature>
<dbReference type="InterPro" id="IPR017927">
    <property type="entry name" value="FAD-bd_FR_type"/>
</dbReference>
<comment type="caution">
    <text evidence="4">The sequence shown here is derived from an EMBL/GenBank/DDBJ whole genome shotgun (WGS) entry which is preliminary data.</text>
</comment>
<dbReference type="OrthoDB" id="436496at2759"/>
<dbReference type="PROSITE" id="PS51384">
    <property type="entry name" value="FAD_FR"/>
    <property type="match status" value="1"/>
</dbReference>
<keyword evidence="5" id="KW-1185">Reference proteome</keyword>
<accession>A0A423U3S3</accession>
<dbReference type="AlphaFoldDB" id="A0A423U3S3"/>
<evidence type="ECO:0000256" key="2">
    <source>
        <dbReference type="SAM" id="MobiDB-lite"/>
    </source>
</evidence>
<evidence type="ECO:0000259" key="3">
    <source>
        <dbReference type="PROSITE" id="PS51384"/>
    </source>
</evidence>
<feature type="region of interest" description="Disordered" evidence="2">
    <location>
        <begin position="166"/>
        <end position="206"/>
    </location>
</feature>
<feature type="compositionally biased region" description="Polar residues" evidence="2">
    <location>
        <begin position="416"/>
        <end position="427"/>
    </location>
</feature>
<dbReference type="InterPro" id="IPR050369">
    <property type="entry name" value="RBOH/FRE"/>
</dbReference>
<dbReference type="InterPro" id="IPR013112">
    <property type="entry name" value="FAD-bd_8"/>
</dbReference>
<sequence length="755" mass="83982">MVLLLAALCLTSMRCFRRLCYDGFYYTHRLGIVFLVLLLVHPLSGVLKEQKNLHGHIPGCQMYKETLRREEAEEIGFPEPEPDEVSYPEHNDIGYPEPYGDHYTASDEVGFPEPEEEPDEESYHVSNAMSFGSEEEVGFPEPDVAGYSGPEEIGYPEPNVDYPAAGVGFPEPDVGDTGSEDIGSPKVSGGKGRSGKYHRTRKKRRKCHRPPVFGAIHSKTWIWVGVALLVWRRTGLVRCGGGGWSGVVEAVHHPCDVVELTLRLPGFSCLPGQFVMLQCPQVSNFEWHPFTVTKPPTTPQPPDLPVILSSRFPSLALCLASAPQLFSQLLVPFPAPYPTPSPYCPFSPLALALTPAPTPSEFSPGTFTVFMRARGDWSKSVAALLPSKSSQVDDPSQRPPYGPLALSSRRPHTKPNVVQASYLSSKGANGRGPFSPQNGQPRLSGRARDEAKVYSFLPGENASFNLWREHGTSQSPVYTDAQDNERSCSQSPLMKNFSSSQSCIKVHSQYNHLSPVLTHGKLSQSHADNHIDELENIYSNSNKNTLLQLDKHVQKIQIENEDSHQTAEHQVVHMAPDACARLYVDGPFSSPSEDMIRYPVVVGIAGGVGITPLAATLTHILHHPASWPKRVHMIWVMRDARLILTMAHLLSSLLHQSWQDCNEDRLEFCFHVTTPISHEALQELFGDRHPTLIPRIKQGRPQWKNLFHQYSQAYKKTKVGVFACGPKKLCQEVKRLCLRSVTQGAPFAYHQESFS</sequence>
<dbReference type="GO" id="GO:0006952">
    <property type="term" value="P:defense response"/>
    <property type="evidence" value="ECO:0007669"/>
    <property type="project" value="TreeGrafter"/>
</dbReference>